<dbReference type="InterPro" id="IPR004830">
    <property type="entry name" value="LRR_variant"/>
</dbReference>
<dbReference type="SUPFAM" id="SSF48371">
    <property type="entry name" value="ARM repeat"/>
    <property type="match status" value="1"/>
</dbReference>
<protein>
    <recommendedName>
        <fullName evidence="3">Leucine rich repeat variant</fullName>
    </recommendedName>
</protein>
<dbReference type="InterPro" id="IPR011989">
    <property type="entry name" value="ARM-like"/>
</dbReference>
<sequence length="172" mass="18627">MTAALEGVAVNPAAPVDVLLRLLEPEYEAVRSPLCTDRREFPEEVVDAIAGHPELRVRAAFTQNPHIDGEQRGRLVDDPEWIIRAELAGLAGSFADAEDPLVRLPATLDPGLTPAVADRLTRDQDRSVRATAARHPRLPADRLLALLDDDELAACAAANPTLPVPVMRRLLG</sequence>
<name>A0A2R4T7Q7_9ACTN</name>
<reference evidence="1 2" key="1">
    <citation type="submission" date="2018-01" db="EMBL/GenBank/DDBJ databases">
        <title>Complete genome sequence of Streptomyces lunaelactis MM109T, a Ferroverdin A producer isolated from cave moonmilk deposits.</title>
        <authorList>
            <person name="Naome A."/>
            <person name="Martinet L."/>
            <person name="Maciejewska M."/>
            <person name="Anderssen S."/>
            <person name="Adam D."/>
            <person name="Tenconi E."/>
            <person name="Deflandre B."/>
            <person name="Arguelles-Arias A."/>
            <person name="Calusinska M."/>
            <person name="Copieters W."/>
            <person name="Karim L."/>
            <person name="Hanikenne M."/>
            <person name="Baurain D."/>
            <person name="van Wezel G."/>
            <person name="Smargiasso N."/>
            <person name="de Pauw E."/>
            <person name="Delfosse P."/>
            <person name="Rigali S."/>
        </authorList>
    </citation>
    <scope>NUCLEOTIDE SEQUENCE [LARGE SCALE GENOMIC DNA]</scope>
    <source>
        <strain evidence="1 2">MM109</strain>
    </source>
</reference>
<evidence type="ECO:0000313" key="2">
    <source>
        <dbReference type="Proteomes" id="UP000244201"/>
    </source>
</evidence>
<dbReference type="EMBL" id="CP026304">
    <property type="protein sequence ID" value="AVZ75101.1"/>
    <property type="molecule type" value="Genomic_DNA"/>
</dbReference>
<accession>A0A2R4T7Q7</accession>
<dbReference type="Pfam" id="PF01816">
    <property type="entry name" value="LRV"/>
    <property type="match status" value="1"/>
</dbReference>
<dbReference type="Gene3D" id="1.25.10.10">
    <property type="entry name" value="Leucine-rich Repeat Variant"/>
    <property type="match status" value="1"/>
</dbReference>
<proteinExistence type="predicted"/>
<keyword evidence="2" id="KW-1185">Reference proteome</keyword>
<dbReference type="RefSeq" id="WP_108152165.1">
    <property type="nucleotide sequence ID" value="NZ_CP026304.1"/>
</dbReference>
<dbReference type="OrthoDB" id="3699606at2"/>
<dbReference type="GeneID" id="55658676"/>
<dbReference type="Proteomes" id="UP000244201">
    <property type="component" value="Chromosome"/>
</dbReference>
<evidence type="ECO:0000313" key="1">
    <source>
        <dbReference type="EMBL" id="AVZ75101.1"/>
    </source>
</evidence>
<evidence type="ECO:0008006" key="3">
    <source>
        <dbReference type="Google" id="ProtNLM"/>
    </source>
</evidence>
<dbReference type="InterPro" id="IPR016024">
    <property type="entry name" value="ARM-type_fold"/>
</dbReference>
<organism evidence="1 2">
    <name type="scientific">Streptomyces lunaelactis</name>
    <dbReference type="NCBI Taxonomy" id="1535768"/>
    <lineage>
        <taxon>Bacteria</taxon>
        <taxon>Bacillati</taxon>
        <taxon>Actinomycetota</taxon>
        <taxon>Actinomycetes</taxon>
        <taxon>Kitasatosporales</taxon>
        <taxon>Streptomycetaceae</taxon>
        <taxon>Streptomyces</taxon>
    </lineage>
</organism>
<dbReference type="AlphaFoldDB" id="A0A2R4T7Q7"/>
<dbReference type="KEGG" id="slk:SLUN_25840"/>
<gene>
    <name evidence="1" type="ORF">SLUN_25840</name>
</gene>